<dbReference type="SMART" id="SM00249">
    <property type="entry name" value="PHD"/>
    <property type="match status" value="1"/>
</dbReference>
<feature type="domain" description="Helicase ATP-binding" evidence="8">
    <location>
        <begin position="248"/>
        <end position="436"/>
    </location>
</feature>
<feature type="compositionally biased region" description="Basic and acidic residues" evidence="7">
    <location>
        <begin position="86"/>
        <end position="102"/>
    </location>
</feature>
<keyword evidence="1" id="KW-0479">Metal-binding</keyword>
<evidence type="ECO:0000256" key="4">
    <source>
        <dbReference type="ARBA" id="ARBA00022801"/>
    </source>
</evidence>
<dbReference type="InterPro" id="IPR014001">
    <property type="entry name" value="Helicase_ATP-bd"/>
</dbReference>
<evidence type="ECO:0000313" key="11">
    <source>
        <dbReference type="Proteomes" id="UP000308549"/>
    </source>
</evidence>
<keyword evidence="3" id="KW-0863">Zinc-finger</keyword>
<organism evidence="10 11">
    <name type="scientific">Salinomyces thailandicus</name>
    <dbReference type="NCBI Taxonomy" id="706561"/>
    <lineage>
        <taxon>Eukaryota</taxon>
        <taxon>Fungi</taxon>
        <taxon>Dikarya</taxon>
        <taxon>Ascomycota</taxon>
        <taxon>Pezizomycotina</taxon>
        <taxon>Dothideomycetes</taxon>
        <taxon>Dothideomycetidae</taxon>
        <taxon>Mycosphaerellales</taxon>
        <taxon>Teratosphaeriaceae</taxon>
        <taxon>Salinomyces</taxon>
    </lineage>
</organism>
<gene>
    <name evidence="10" type="ORF">B0A50_00469</name>
</gene>
<dbReference type="InterPro" id="IPR001650">
    <property type="entry name" value="Helicase_C-like"/>
</dbReference>
<evidence type="ECO:0000259" key="8">
    <source>
        <dbReference type="PROSITE" id="PS51192"/>
    </source>
</evidence>
<keyword evidence="5" id="KW-0862">Zinc</keyword>
<feature type="domain" description="Helicase C-terminal" evidence="9">
    <location>
        <begin position="635"/>
        <end position="808"/>
    </location>
</feature>
<dbReference type="AlphaFoldDB" id="A0A4U0UDS2"/>
<evidence type="ECO:0000256" key="3">
    <source>
        <dbReference type="ARBA" id="ARBA00022771"/>
    </source>
</evidence>
<dbReference type="InterPro" id="IPR000330">
    <property type="entry name" value="SNF2_N"/>
</dbReference>
<dbReference type="Gene3D" id="3.40.50.10810">
    <property type="entry name" value="Tandem AAA-ATPase domain"/>
    <property type="match status" value="1"/>
</dbReference>
<accession>A0A4U0UDS2</accession>
<protein>
    <recommendedName>
        <fullName evidence="12">ISWI chromatin-remodeling complex ATPase ISW2</fullName>
    </recommendedName>
</protein>
<dbReference type="Gene3D" id="3.30.40.10">
    <property type="entry name" value="Zinc/RING finger domain, C3HC4 (zinc finger)"/>
    <property type="match status" value="1"/>
</dbReference>
<dbReference type="Pfam" id="PF00628">
    <property type="entry name" value="PHD"/>
    <property type="match status" value="1"/>
</dbReference>
<dbReference type="PROSITE" id="PS51192">
    <property type="entry name" value="HELICASE_ATP_BIND_1"/>
    <property type="match status" value="1"/>
</dbReference>
<dbReference type="SUPFAM" id="SSF57903">
    <property type="entry name" value="FYVE/PHD zinc finger"/>
    <property type="match status" value="1"/>
</dbReference>
<dbReference type="InterPro" id="IPR049730">
    <property type="entry name" value="SNF2/RAD54-like_C"/>
</dbReference>
<comment type="caution">
    <text evidence="10">The sequence shown here is derived from an EMBL/GenBank/DDBJ whole genome shotgun (WGS) entry which is preliminary data.</text>
</comment>
<dbReference type="Pfam" id="PF00271">
    <property type="entry name" value="Helicase_C"/>
    <property type="match status" value="1"/>
</dbReference>
<dbReference type="InterPro" id="IPR001965">
    <property type="entry name" value="Znf_PHD"/>
</dbReference>
<dbReference type="OrthoDB" id="448448at2759"/>
<dbReference type="CDD" id="cd15566">
    <property type="entry name" value="PHD3_NSD"/>
    <property type="match status" value="1"/>
</dbReference>
<evidence type="ECO:0000256" key="1">
    <source>
        <dbReference type="ARBA" id="ARBA00022723"/>
    </source>
</evidence>
<evidence type="ECO:0008006" key="12">
    <source>
        <dbReference type="Google" id="ProtNLM"/>
    </source>
</evidence>
<dbReference type="InterPro" id="IPR019787">
    <property type="entry name" value="Znf_PHD-finger"/>
</dbReference>
<proteinExistence type="predicted"/>
<dbReference type="Pfam" id="PF00176">
    <property type="entry name" value="SNF2-rel_dom"/>
    <property type="match status" value="1"/>
</dbReference>
<keyword evidence="6" id="KW-0067">ATP-binding</keyword>
<dbReference type="InterPro" id="IPR038718">
    <property type="entry name" value="SNF2-like_sf"/>
</dbReference>
<dbReference type="Gene3D" id="3.40.50.300">
    <property type="entry name" value="P-loop containing nucleotide triphosphate hydrolases"/>
    <property type="match status" value="1"/>
</dbReference>
<dbReference type="SUPFAM" id="SSF52540">
    <property type="entry name" value="P-loop containing nucleoside triphosphate hydrolases"/>
    <property type="match status" value="2"/>
</dbReference>
<dbReference type="SMART" id="SM00487">
    <property type="entry name" value="DEXDc"/>
    <property type="match status" value="1"/>
</dbReference>
<dbReference type="EMBL" id="NAJL01000002">
    <property type="protein sequence ID" value="TKA33633.1"/>
    <property type="molecule type" value="Genomic_DNA"/>
</dbReference>
<dbReference type="InterPro" id="IPR011011">
    <property type="entry name" value="Znf_FYVE_PHD"/>
</dbReference>
<dbReference type="GO" id="GO:0005524">
    <property type="term" value="F:ATP binding"/>
    <property type="evidence" value="ECO:0007669"/>
    <property type="project" value="InterPro"/>
</dbReference>
<evidence type="ECO:0000256" key="5">
    <source>
        <dbReference type="ARBA" id="ARBA00022833"/>
    </source>
</evidence>
<feature type="region of interest" description="Disordered" evidence="7">
    <location>
        <begin position="1"/>
        <end position="142"/>
    </location>
</feature>
<evidence type="ECO:0000256" key="2">
    <source>
        <dbReference type="ARBA" id="ARBA00022741"/>
    </source>
</evidence>
<sequence>MPTPPRLSDLMEAFGARSSPTSVTKMNRMSSATHNMRQKIPFSYAELNDSSPSKSDLTASSFGQENESSRTSLTPNSKEGSEDELAPGRRDDSSDDELHSGDVIHVAPRRTSTRDLPPRSARKQTSYARPTRQMKRTAAQKGANKLLLSDTKHLTKKTGPDTERARVRQEILEITKPKRDAFILAHKEYFQPVLPVTSYVDKLERLHAMSDEDSEKPAIVEYEPVQHQPHGVKATMKPYQLEGLSFLVYMFNNGTSAILGDEMGLGKTLQTLALFQHLAENAPATGQNRPHLVVCPLSVLSSWISEARKWVPDLKVVRFHGPKAERERLKKELLAARTAEKQSRRSAAPKGRSQDKVVDIVITTYETFAFEKSWFKQAFAWRYVCLDEGHKIKNEDSQMALALQSLQAEYRLLLTGTPLQNNLKEMWALLHWLYPEVFTADTADRFKKAFDLTNGRVSTSFMDDARHLLELVMLRRMKSSPNVNLGLPPKTEVLLYVPLTPMQRFWYTRLLTKADNATLDDLFKGAKEKLVGTLAQEASEQKTLAILEKDIAAGGDADGINSSTSDVWAESREIIQQALSNDRDDDKTKVSWQKLRNLVMQLRQVCSHPYLIRSAEPDPYYLGEHVKTASGKFIVLDKLVDELVKKQGKKIIIFSQFTKTLNFCEDLLVLKGANAQTAAFRYTRLDGNTSRARRNLGIRMFNDHSSDFKVMLISTRAGGLGINLASATNVVFMDEDWNPQITMQAEARAHRIGQTQPVTIYKICTQGTVEEQMMGRIRKKLYLSTKITESMRNIHTTGQIKGKKRKHEEMANDHAEDDGPQLGTEALKSLLRKGAQTLVKPEVDVTAMLGWSFEDVIENCKDRTDDPTNIAQGVAQAYSELDEQAWLNSMERVETAVFEGKRHQKQVTENLKHERQQAAELLRADRRAGKNTTVLVNGFEISKESLRCADWEAVPTLAGKDPRLAEPVRAKKAKINHQDHCQQCWDGGALICCSGCPRAYHTQCLAPAFQARAHAFGGFYCPQHECVDCGGKSGDVGGMTFRCRWCEGGFCEDCLDFEKIKLLGGSLPELEMLGFGPTEQAWYIECEGCLREGGKSVEAERRRIEKAYAAWVAE</sequence>
<dbReference type="PROSITE" id="PS51194">
    <property type="entry name" value="HELICASE_CTER"/>
    <property type="match status" value="1"/>
</dbReference>
<keyword evidence="11" id="KW-1185">Reference proteome</keyword>
<evidence type="ECO:0000313" key="10">
    <source>
        <dbReference type="EMBL" id="TKA33633.1"/>
    </source>
</evidence>
<dbReference type="GO" id="GO:0008270">
    <property type="term" value="F:zinc ion binding"/>
    <property type="evidence" value="ECO:0007669"/>
    <property type="project" value="UniProtKB-KW"/>
</dbReference>
<keyword evidence="4" id="KW-0378">Hydrolase</keyword>
<feature type="compositionally biased region" description="Polar residues" evidence="7">
    <location>
        <begin position="48"/>
        <end position="78"/>
    </location>
</feature>
<dbReference type="InterPro" id="IPR027417">
    <property type="entry name" value="P-loop_NTPase"/>
</dbReference>
<dbReference type="InterPro" id="IPR013083">
    <property type="entry name" value="Znf_RING/FYVE/PHD"/>
</dbReference>
<feature type="compositionally biased region" description="Polar residues" evidence="7">
    <location>
        <begin position="18"/>
        <end position="35"/>
    </location>
</feature>
<dbReference type="GO" id="GO:0016787">
    <property type="term" value="F:hydrolase activity"/>
    <property type="evidence" value="ECO:0007669"/>
    <property type="project" value="UniProtKB-KW"/>
</dbReference>
<evidence type="ECO:0000256" key="6">
    <source>
        <dbReference type="ARBA" id="ARBA00022840"/>
    </source>
</evidence>
<dbReference type="PANTHER" id="PTHR10799">
    <property type="entry name" value="SNF2/RAD54 HELICASE FAMILY"/>
    <property type="match status" value="1"/>
</dbReference>
<reference evidence="10 11" key="1">
    <citation type="submission" date="2017-03" db="EMBL/GenBank/DDBJ databases">
        <title>Genomes of endolithic fungi from Antarctica.</title>
        <authorList>
            <person name="Coleine C."/>
            <person name="Masonjones S."/>
            <person name="Stajich J.E."/>
        </authorList>
    </citation>
    <scope>NUCLEOTIDE SEQUENCE [LARGE SCALE GENOMIC DNA]</scope>
    <source>
        <strain evidence="10 11">CCFEE 6315</strain>
    </source>
</reference>
<dbReference type="SMART" id="SM00490">
    <property type="entry name" value="HELICc"/>
    <property type="match status" value="1"/>
</dbReference>
<name>A0A4U0UDS2_9PEZI</name>
<evidence type="ECO:0000259" key="9">
    <source>
        <dbReference type="PROSITE" id="PS51194"/>
    </source>
</evidence>
<dbReference type="CDD" id="cd18793">
    <property type="entry name" value="SF2_C_SNF"/>
    <property type="match status" value="1"/>
</dbReference>
<evidence type="ECO:0000256" key="7">
    <source>
        <dbReference type="SAM" id="MobiDB-lite"/>
    </source>
</evidence>
<dbReference type="CDD" id="cd17919">
    <property type="entry name" value="DEXHc_Snf"/>
    <property type="match status" value="1"/>
</dbReference>
<dbReference type="FunFam" id="3.40.50.10810:FF:000114">
    <property type="entry name" value="DNA repair protein rad8"/>
    <property type="match status" value="1"/>
</dbReference>
<keyword evidence="2" id="KW-0547">Nucleotide-binding</keyword>
<dbReference type="Proteomes" id="UP000308549">
    <property type="component" value="Unassembled WGS sequence"/>
</dbReference>